<comment type="caution">
    <text evidence="1">The sequence shown here is derived from an EMBL/GenBank/DDBJ whole genome shotgun (WGS) entry which is preliminary data.</text>
</comment>
<dbReference type="PANTHER" id="PTHR35759">
    <property type="entry name" value="BNAA09G03860D PROTEIN"/>
    <property type="match status" value="1"/>
</dbReference>
<evidence type="ECO:0000313" key="2">
    <source>
        <dbReference type="Proteomes" id="UP000734854"/>
    </source>
</evidence>
<organism evidence="1 2">
    <name type="scientific">Zingiber officinale</name>
    <name type="common">Ginger</name>
    <name type="synonym">Amomum zingiber</name>
    <dbReference type="NCBI Taxonomy" id="94328"/>
    <lineage>
        <taxon>Eukaryota</taxon>
        <taxon>Viridiplantae</taxon>
        <taxon>Streptophyta</taxon>
        <taxon>Embryophyta</taxon>
        <taxon>Tracheophyta</taxon>
        <taxon>Spermatophyta</taxon>
        <taxon>Magnoliopsida</taxon>
        <taxon>Liliopsida</taxon>
        <taxon>Zingiberales</taxon>
        <taxon>Zingiberaceae</taxon>
        <taxon>Zingiber</taxon>
    </lineage>
</organism>
<accession>A0A8J5F9B4</accession>
<gene>
    <name evidence="1" type="ORF">ZIOFF_059473</name>
</gene>
<protein>
    <submittedName>
        <fullName evidence="1">Uncharacterized protein</fullName>
    </submittedName>
</protein>
<keyword evidence="2" id="KW-1185">Reference proteome</keyword>
<dbReference type="Proteomes" id="UP000734854">
    <property type="component" value="Unassembled WGS sequence"/>
</dbReference>
<dbReference type="PANTHER" id="PTHR35759:SF1">
    <property type="entry name" value="OS07G0673000 PROTEIN"/>
    <property type="match status" value="1"/>
</dbReference>
<dbReference type="AlphaFoldDB" id="A0A8J5F9B4"/>
<sequence>MDYIISDSFKNYLSSYRWPVSNPARSASARSASGDGPAFLGSDLLLLPPCSASATKGGMKLTMRSSSLSLKLAFSFSVSISLAVSLASSSPPSLPKIPSVLAFKSFSQPPPPSSPRSFASNLLALLGSPDDSSAVPVSEAREIASCFRFLVPFSPPSSAKNEHLRRCQGANDMIWWPPESVMELACLAIDSGGDPAVIQGALDPTPLPVPDVEGLKKDKCQLTSTPYGYRFVNWELNAYFAFLFELITERGPSVGLNVNLSRYDLFHGHLFIADSGRLGILYSFEVDVSNPSCAIAIESGFKVKWLRKICMHCVNLSKAEQFHAREYPEYNKESFPYNMGYCQRGSTVVYDDSMNLRNILWLAPQPGNRTDAGGSPGVLVVLDAHPDGIIYKELVPQYVDTVRTIFEDDFGDHVADVNYLNVRSVVPGDRIFMC</sequence>
<reference evidence="1 2" key="1">
    <citation type="submission" date="2020-08" db="EMBL/GenBank/DDBJ databases">
        <title>Plant Genome Project.</title>
        <authorList>
            <person name="Zhang R.-G."/>
        </authorList>
    </citation>
    <scope>NUCLEOTIDE SEQUENCE [LARGE SCALE GENOMIC DNA]</scope>
    <source>
        <tissue evidence="1">Rhizome</tissue>
    </source>
</reference>
<evidence type="ECO:0000313" key="1">
    <source>
        <dbReference type="EMBL" id="KAG6482834.1"/>
    </source>
</evidence>
<proteinExistence type="predicted"/>
<dbReference type="EMBL" id="JACMSC010000016">
    <property type="protein sequence ID" value="KAG6482834.1"/>
    <property type="molecule type" value="Genomic_DNA"/>
</dbReference>
<name>A0A8J5F9B4_ZINOF</name>